<evidence type="ECO:0000313" key="2">
    <source>
        <dbReference type="Proteomes" id="UP000092993"/>
    </source>
</evidence>
<accession>A0A1C7LYL7</accession>
<organism evidence="1 2">
    <name type="scientific">Grifola frondosa</name>
    <name type="common">Maitake</name>
    <name type="synonym">Polyporus frondosus</name>
    <dbReference type="NCBI Taxonomy" id="5627"/>
    <lineage>
        <taxon>Eukaryota</taxon>
        <taxon>Fungi</taxon>
        <taxon>Dikarya</taxon>
        <taxon>Basidiomycota</taxon>
        <taxon>Agaricomycotina</taxon>
        <taxon>Agaricomycetes</taxon>
        <taxon>Polyporales</taxon>
        <taxon>Grifolaceae</taxon>
        <taxon>Grifola</taxon>
    </lineage>
</organism>
<proteinExistence type="predicted"/>
<dbReference type="EMBL" id="LUGG01000015">
    <property type="protein sequence ID" value="OBZ69762.1"/>
    <property type="molecule type" value="Genomic_DNA"/>
</dbReference>
<gene>
    <name evidence="1" type="ORF">A0H81_10568</name>
</gene>
<evidence type="ECO:0000313" key="1">
    <source>
        <dbReference type="EMBL" id="OBZ69762.1"/>
    </source>
</evidence>
<dbReference type="AlphaFoldDB" id="A0A1C7LYL7"/>
<sequence>MFPTQGLKSLVSQSTLSRSFQKTPTCLPSHRFSYPLSYCSSSQIWLGPRFIQTTNDEAAQQCSATCHLSKLSYRQHPRFCYSDHFQTEAQSGLAHAADAKSACPSAHELRLTRAATSCIARSGLIPAVPHPYKDAHGYRVPLSEQEAELDRRFTVVIEDQHSDSEQESESKRIMEAWLTRNREAQIASPAPAADEDVGKVCELKEQLGEDVTVGQSTSPSRATFVKAHSPAACGRVCVVQDRQC</sequence>
<keyword evidence="2" id="KW-1185">Reference proteome</keyword>
<comment type="caution">
    <text evidence="1">The sequence shown here is derived from an EMBL/GenBank/DDBJ whole genome shotgun (WGS) entry which is preliminary data.</text>
</comment>
<name>A0A1C7LYL7_GRIFR</name>
<protein>
    <submittedName>
        <fullName evidence="1">Uncharacterized protein</fullName>
    </submittedName>
</protein>
<reference evidence="1 2" key="1">
    <citation type="submission" date="2016-03" db="EMBL/GenBank/DDBJ databases">
        <title>Whole genome sequencing of Grifola frondosa 9006-11.</title>
        <authorList>
            <person name="Min B."/>
            <person name="Park H."/>
            <person name="Kim J.-G."/>
            <person name="Cho H."/>
            <person name="Oh Y.-L."/>
            <person name="Kong W.-S."/>
            <person name="Choi I.-G."/>
        </authorList>
    </citation>
    <scope>NUCLEOTIDE SEQUENCE [LARGE SCALE GENOMIC DNA]</scope>
    <source>
        <strain evidence="1 2">9006-11</strain>
    </source>
</reference>
<dbReference type="Proteomes" id="UP000092993">
    <property type="component" value="Unassembled WGS sequence"/>
</dbReference>